<accession>A0A8S8ZVF8</accession>
<dbReference type="EMBL" id="NMPR01000037">
    <property type="protein sequence ID" value="KAA8633439.1"/>
    <property type="molecule type" value="Genomic_DNA"/>
</dbReference>
<dbReference type="InterPro" id="IPR001722">
    <property type="entry name" value="Glyco_hydro_7"/>
</dbReference>
<dbReference type="CDD" id="cd07999">
    <property type="entry name" value="GH7_CBH_EG"/>
    <property type="match status" value="1"/>
</dbReference>
<feature type="chain" id="PRO_5035853239" description="Glucanase" evidence="10">
    <location>
        <begin position="28"/>
        <end position="443"/>
    </location>
</feature>
<comment type="catalytic activity">
    <reaction evidence="1">
        <text>Endohydrolysis of (1-&gt;4)-beta-D-glucosidic linkages in cellulose, lichenin and cereal beta-D-glucans.</text>
        <dbReference type="EC" id="3.2.1.4"/>
    </reaction>
</comment>
<evidence type="ECO:0000256" key="10">
    <source>
        <dbReference type="SAM" id="SignalP"/>
    </source>
</evidence>
<reference evidence="11 12" key="1">
    <citation type="submission" date="2017-07" db="EMBL/GenBank/DDBJ databases">
        <title>Genome sequence of the Sordaria macrospora wild type strain R19027.</title>
        <authorList>
            <person name="Nowrousian M."/>
            <person name="Teichert I."/>
            <person name="Kueck U."/>
        </authorList>
    </citation>
    <scope>NUCLEOTIDE SEQUENCE [LARGE SCALE GENOMIC DNA]</scope>
    <source>
        <strain evidence="11 12">R19027</strain>
        <tissue evidence="11">Mycelium</tissue>
    </source>
</reference>
<dbReference type="Proteomes" id="UP000433876">
    <property type="component" value="Unassembled WGS sequence"/>
</dbReference>
<comment type="similarity">
    <text evidence="2 9">Belongs to the glycosyl hydrolase 7 (cellulase C) family.</text>
</comment>
<evidence type="ECO:0000256" key="1">
    <source>
        <dbReference type="ARBA" id="ARBA00000966"/>
    </source>
</evidence>
<dbReference type="SUPFAM" id="SSF49899">
    <property type="entry name" value="Concanavalin A-like lectins/glucanases"/>
    <property type="match status" value="1"/>
</dbReference>
<keyword evidence="5" id="KW-0325">Glycoprotein</keyword>
<evidence type="ECO:0000256" key="6">
    <source>
        <dbReference type="ARBA" id="ARBA00023277"/>
    </source>
</evidence>
<evidence type="ECO:0000313" key="12">
    <source>
        <dbReference type="Proteomes" id="UP000433876"/>
    </source>
</evidence>
<dbReference type="AlphaFoldDB" id="A0A8S8ZVF8"/>
<protein>
    <recommendedName>
        <fullName evidence="9">Glucanase</fullName>
        <ecNumber evidence="9">3.2.1.-</ecNumber>
    </recommendedName>
</protein>
<dbReference type="VEuPathDB" id="FungiDB:SMAC_07134"/>
<dbReference type="Pfam" id="PF00840">
    <property type="entry name" value="Glyco_hydro_7"/>
    <property type="match status" value="1"/>
</dbReference>
<dbReference type="PRINTS" id="PR00734">
    <property type="entry name" value="GLHYDRLASE7"/>
</dbReference>
<dbReference type="OMA" id="TIPATYN"/>
<keyword evidence="3 9" id="KW-0378">Hydrolase</keyword>
<dbReference type="GO" id="GO:0008810">
    <property type="term" value="F:cellulase activity"/>
    <property type="evidence" value="ECO:0007669"/>
    <property type="project" value="UniProtKB-EC"/>
</dbReference>
<keyword evidence="8 9" id="KW-0624">Polysaccharide degradation</keyword>
<dbReference type="PANTHER" id="PTHR33753">
    <property type="entry name" value="1,4-BETA-D-GLUCAN CELLOBIOHYDROLASE B"/>
    <property type="match status" value="1"/>
</dbReference>
<evidence type="ECO:0000256" key="9">
    <source>
        <dbReference type="RuleBase" id="RU361164"/>
    </source>
</evidence>
<evidence type="ECO:0000256" key="3">
    <source>
        <dbReference type="ARBA" id="ARBA00022801"/>
    </source>
</evidence>
<keyword evidence="4 9" id="KW-0136">Cellulose degradation</keyword>
<evidence type="ECO:0000256" key="4">
    <source>
        <dbReference type="ARBA" id="ARBA00023001"/>
    </source>
</evidence>
<dbReference type="Gene3D" id="2.70.100.10">
    <property type="entry name" value="Glycoside hydrolase, family 7, domain"/>
    <property type="match status" value="1"/>
</dbReference>
<evidence type="ECO:0000256" key="7">
    <source>
        <dbReference type="ARBA" id="ARBA00023295"/>
    </source>
</evidence>
<dbReference type="EC" id="3.2.1.-" evidence="9"/>
<organism evidence="11 12">
    <name type="scientific">Sordaria macrospora</name>
    <dbReference type="NCBI Taxonomy" id="5147"/>
    <lineage>
        <taxon>Eukaryota</taxon>
        <taxon>Fungi</taxon>
        <taxon>Dikarya</taxon>
        <taxon>Ascomycota</taxon>
        <taxon>Pezizomycotina</taxon>
        <taxon>Sordariomycetes</taxon>
        <taxon>Sordariomycetidae</taxon>
        <taxon>Sordariales</taxon>
        <taxon>Sordariaceae</taxon>
        <taxon>Sordaria</taxon>
    </lineage>
</organism>
<dbReference type="InterPro" id="IPR013320">
    <property type="entry name" value="ConA-like_dom_sf"/>
</dbReference>
<feature type="signal peptide" evidence="10">
    <location>
        <begin position="1"/>
        <end position="27"/>
    </location>
</feature>
<proteinExistence type="inferred from homology"/>
<keyword evidence="10" id="KW-0732">Signal</keyword>
<name>A0A8S8ZVF8_SORMA</name>
<dbReference type="GO" id="GO:0030245">
    <property type="term" value="P:cellulose catabolic process"/>
    <property type="evidence" value="ECO:0007669"/>
    <property type="project" value="UniProtKB-KW"/>
</dbReference>
<gene>
    <name evidence="11" type="ORF">SMACR_07134</name>
</gene>
<comment type="caution">
    <text evidence="11">The sequence shown here is derived from an EMBL/GenBank/DDBJ whole genome shotgun (WGS) entry which is preliminary data.</text>
</comment>
<dbReference type="InterPro" id="IPR037019">
    <property type="entry name" value="Glyco_hydro_7_sf"/>
</dbReference>
<keyword evidence="7 9" id="KW-0326">Glycosidase</keyword>
<evidence type="ECO:0000256" key="8">
    <source>
        <dbReference type="ARBA" id="ARBA00023326"/>
    </source>
</evidence>
<evidence type="ECO:0000313" key="11">
    <source>
        <dbReference type="EMBL" id="KAA8633439.1"/>
    </source>
</evidence>
<evidence type="ECO:0000256" key="5">
    <source>
        <dbReference type="ARBA" id="ARBA00023180"/>
    </source>
</evidence>
<evidence type="ECO:0000256" key="2">
    <source>
        <dbReference type="ARBA" id="ARBA00006044"/>
    </source>
</evidence>
<dbReference type="PANTHER" id="PTHR33753:SF1">
    <property type="entry name" value="ENDO-BETA-1,4-GLUCANASE CELB"/>
    <property type="match status" value="1"/>
</dbReference>
<sequence>MISRKLSSLLLSASLLSFFSEPAVITAQQIGTGIPEVHPRFRTQKCTKFGGCKNQQTYLVADSRHRAFHNTAGKIIECSAANKTLCPDEATCAKNCILEGVEYGSLGVLASDTAVTLRNYIFDGKEHKGVSPRVYLLAEDGEKYEPIKLLNQEISFQVDASKIGCGMNGALYLSEMDFSGGKSKLNPAGAMYGTGYCDAQCPQSDFINGLVNLNSSGACCSEMDIWEANSRATTMTSHPCNHTGPFTCNGEEECLNKGGKGVCSRKGCGINPFRLGAPEFYGNGDKHKVDTSRPFTVVTRFLTDDNSTDGALSEIRRIYVQDGNMIPSTSVSNIKALNKANISPSGGKFEGALTEGYCNARDFGDHAQMDGLKTMGEALGRGMVMVFSIWNSKADSMQWLDAGQNGPCQDGEGKPAKIAQKTPDVTVTFSNIRWGDIGSTAQV</sequence>
<keyword evidence="6" id="KW-0119">Carbohydrate metabolism</keyword>